<evidence type="ECO:0000256" key="5">
    <source>
        <dbReference type="ARBA" id="ARBA00022806"/>
    </source>
</evidence>
<dbReference type="GO" id="GO:0003677">
    <property type="term" value="F:DNA binding"/>
    <property type="evidence" value="ECO:0007669"/>
    <property type="project" value="UniProtKB-UniRule"/>
</dbReference>
<dbReference type="GO" id="GO:0000724">
    <property type="term" value="P:double-strand break repair via homologous recombination"/>
    <property type="evidence" value="ECO:0007669"/>
    <property type="project" value="UniProtKB-UniRule"/>
</dbReference>
<dbReference type="SUPFAM" id="SSF52980">
    <property type="entry name" value="Restriction endonuclease-like"/>
    <property type="match status" value="1"/>
</dbReference>
<keyword evidence="3 10" id="KW-0227">DNA damage</keyword>
<proteinExistence type="inferred from homology"/>
<keyword evidence="5 10" id="KW-0347">Helicase</keyword>
<dbReference type="GO" id="GO:0003678">
    <property type="term" value="F:DNA helicase activity"/>
    <property type="evidence" value="ECO:0007669"/>
    <property type="project" value="UniProtKB-UniRule"/>
</dbReference>
<dbReference type="GO" id="GO:0009338">
    <property type="term" value="C:exodeoxyribonuclease V complex"/>
    <property type="evidence" value="ECO:0007669"/>
    <property type="project" value="InterPro"/>
</dbReference>
<evidence type="ECO:0000256" key="9">
    <source>
        <dbReference type="ARBA" id="ARBA00023204"/>
    </source>
</evidence>
<accession>F6EKS9</accession>
<sequence>MLKLHRAGSAAQLATELARHLGRPLADPFAAEVISVPAKGVERWLCQRLSTVLGAGGGPDRADGIAANIEFPAPARVVDEAIAAASGVMADDDPWANERVVWHLLDVLDASVGQPWCTVLARHFGHHPDGRHDFRVGRRYATAAHLTGLFRRYSTERPDMIVDWAVGRRTDGAGSPIDADLDWQPQLWQELRKHIGHPSPAERLAEVCARIRDTPECVPLPERLSFFGPTRLTTEQLRIIKALSAGRAVHVWIPHPSPALWKHLRGAPQRARRATDTSVLGIRNPLLASLSRDVRELQLRIEPLCDEVAHYEDSGAPGTTLRRLQAGIQDDEPPAPLAHVDPSIEIHSCHGVARQVEVLRECLLHLFSDMPDLEPRDVLVMCPDVETFAPHIRAVFGQDIATHPGQQLRVRLADRNLRQTNPLLNVVAALLELAASRVTASEMLDFAANGPVRRAFGFKDEDIERLREWTVASGARWGLGDQQRARFRLGGFPQNTFATGLDRILLGVAADESGLAWIDKALPLDDIGSGDIDLAGRFAELTDRLDTVLRSLQGLKSARQWTHDLVDALDILTEVPAGEAWQLGEARSALGDATQHSGSAELRLPDVRVLLERLLAGRPTRANFRTGELTVCTMVPMRSVPHRVVILLGLDDDMFPRGAGIDGDDVLSREPCIGERDARSEDRQLLLDALMAAQERLLLFFTGCDPVTGNRRPPAVPLGEVVDAVTALAGSNPVTTHPLQPFDVRNFDPAEPHSYDVNALAGARASQQPPKPARPFLDSPLPRAAENTAITDLSDLVNFMAHPVQAFLRQRLGVVLPSAEDEIDDAFSAELDNLVKWNIGDRMLNAVLSGHSIDDFRNAELRRGTLPPFALGTQILDDISTTVDILSAASHSFHSGQPQTFDIDIDLGQGRRVTGSVSGVHGETLARTIYSKLGPKHRLHAWVQLVALSCMQRGDWRAVTTGRGQGQRPAWRSVICAPEDPISVMRKLVELRERGLTAPLPIAQNASAEYANRRHSGRSPDEALEAASKAFDGRFGDGTDEHYSFVYGPGAQLASLASAAPETDEAPWSDDPTRFGVLACRLWFPLLDHESQVAP</sequence>
<evidence type="ECO:0000256" key="6">
    <source>
        <dbReference type="ARBA" id="ARBA00022839"/>
    </source>
</evidence>
<keyword evidence="1 10" id="KW-0540">Nuclease</keyword>
<evidence type="ECO:0000256" key="4">
    <source>
        <dbReference type="ARBA" id="ARBA00022801"/>
    </source>
</evidence>
<gene>
    <name evidence="10 12" type="primary">recC</name>
    <name evidence="12" type="ordered locus">AS9A_2962</name>
</gene>
<evidence type="ECO:0000256" key="8">
    <source>
        <dbReference type="ARBA" id="ARBA00023125"/>
    </source>
</evidence>
<comment type="subunit">
    <text evidence="10">Heterotrimer of RecB, RecC and RecD. All subunits contribute to DNA-binding.</text>
</comment>
<dbReference type="eggNOG" id="COG1330">
    <property type="taxonomic scope" value="Bacteria"/>
</dbReference>
<dbReference type="InterPro" id="IPR027417">
    <property type="entry name" value="P-loop_NTPase"/>
</dbReference>
<keyword evidence="9 10" id="KW-0234">DNA repair</keyword>
<dbReference type="GO" id="GO:0005524">
    <property type="term" value="F:ATP binding"/>
    <property type="evidence" value="ECO:0007669"/>
    <property type="project" value="UniProtKB-UniRule"/>
</dbReference>
<keyword evidence="2 10" id="KW-0547">Nucleotide-binding</keyword>
<dbReference type="PANTHER" id="PTHR30591:SF1">
    <property type="entry name" value="RECBCD ENZYME SUBUNIT RECC"/>
    <property type="match status" value="1"/>
</dbReference>
<reference evidence="12 13" key="1">
    <citation type="journal article" date="2011" name="J. Bacteriol.">
        <title>Complete genome sequence of Amycolicicoccus subflavus DQS3-9A1T, an actinomycete isolated from crude oil-polluted soil.</title>
        <authorList>
            <person name="Cai M."/>
            <person name="Chen W.M."/>
            <person name="Nie Y."/>
            <person name="Chi C.Q."/>
            <person name="Wang Y.N."/>
            <person name="Tang Y.Q."/>
            <person name="Li G.Y."/>
            <person name="Wu X.L."/>
        </authorList>
    </citation>
    <scope>NUCLEOTIDE SEQUENCE [LARGE SCALE GENOMIC DNA]</scope>
    <source>
        <strain evidence="13">DSM 45089 / DQS3-9A1</strain>
    </source>
</reference>
<dbReference type="Proteomes" id="UP000009235">
    <property type="component" value="Chromosome"/>
</dbReference>
<dbReference type="PIRSF" id="PIRSF000980">
    <property type="entry name" value="RecC"/>
    <property type="match status" value="1"/>
</dbReference>
<evidence type="ECO:0000313" key="12">
    <source>
        <dbReference type="EMBL" id="AEF41409.1"/>
    </source>
</evidence>
<protein>
    <recommendedName>
        <fullName evidence="10">RecBCD enzyme subunit RecC</fullName>
    </recommendedName>
    <alternativeName>
        <fullName evidence="10">Exonuclease V subunit RecC</fullName>
        <shortName evidence="10">ExoV subunit RecC</shortName>
    </alternativeName>
    <alternativeName>
        <fullName evidence="10">Helicase/nuclease RecBCD subunit RecC</fullName>
    </alternativeName>
</protein>
<dbReference type="NCBIfam" id="TIGR01450">
    <property type="entry name" value="recC"/>
    <property type="match status" value="1"/>
</dbReference>
<feature type="domain" description="RecC C-terminal" evidence="11">
    <location>
        <begin position="792"/>
        <end position="1014"/>
    </location>
</feature>
<evidence type="ECO:0000256" key="7">
    <source>
        <dbReference type="ARBA" id="ARBA00022840"/>
    </source>
</evidence>
<keyword evidence="13" id="KW-1185">Reference proteome</keyword>
<dbReference type="InterPro" id="IPR041500">
    <property type="entry name" value="RecC_C"/>
</dbReference>
<keyword evidence="4 10" id="KW-0378">Hydrolase</keyword>
<comment type="miscellaneous">
    <text evidence="10">In the RecBCD complex, RecB has a slow 3'-5' helicase, an exonuclease activity and loads RecA onto ssDNA, RecD has a fast 5'-3' helicase activity, while RecC stimulates the ATPase and processivity of the RecB helicase and contributes to recognition of the Chi site.</text>
</comment>
<dbReference type="Pfam" id="PF04257">
    <property type="entry name" value="Exonuc_V_gamma"/>
    <property type="match status" value="1"/>
</dbReference>
<evidence type="ECO:0000256" key="2">
    <source>
        <dbReference type="ARBA" id="ARBA00022741"/>
    </source>
</evidence>
<dbReference type="OrthoDB" id="9762834at2"/>
<dbReference type="HAMAP" id="MF_01486">
    <property type="entry name" value="RecC"/>
    <property type="match status" value="1"/>
</dbReference>
<evidence type="ECO:0000259" key="11">
    <source>
        <dbReference type="Pfam" id="PF17946"/>
    </source>
</evidence>
<comment type="similarity">
    <text evidence="10">Belongs to the RecC family.</text>
</comment>
<dbReference type="PANTHER" id="PTHR30591">
    <property type="entry name" value="RECBCD ENZYME SUBUNIT RECC"/>
    <property type="match status" value="1"/>
</dbReference>
<dbReference type="InterPro" id="IPR011335">
    <property type="entry name" value="Restrct_endonuc-II-like"/>
</dbReference>
<comment type="function">
    <text evidence="10">A helicase/nuclease that prepares dsDNA breaks (DSB) for recombinational DNA repair. Binds to DSBs and unwinds DNA via a highly rapid and processive ATP-dependent bidirectional helicase activity. Unwinds dsDNA until it encounters a Chi (crossover hotspot instigator) sequence from the 3' direction. Cuts ssDNA a few nucleotides 3' to the Chi site. The properties and activities of the enzyme are changed at Chi. The Chi-altered holoenzyme produces a long 3'-ssDNA overhang and facilitates RecA-binding to the ssDNA for homologous DNA recombination and repair. Holoenzyme degrades any linearized DNA that is unable to undergo homologous recombination. In the holoenzyme this subunit recognizes the wild-type Chi sequence, and when added to isolated RecB increases its ATP-dependent helicase processivity.</text>
</comment>
<dbReference type="Gene3D" id="3.40.50.10930">
    <property type="match status" value="1"/>
</dbReference>
<evidence type="ECO:0000256" key="3">
    <source>
        <dbReference type="ARBA" id="ARBA00022763"/>
    </source>
</evidence>
<organism evidence="12 13">
    <name type="scientific">Hoyosella subflava (strain DSM 45089 / JCM 17490 / NBRC 109087 / DQS3-9A1)</name>
    <name type="common">Amycolicicoccus subflavus</name>
    <dbReference type="NCBI Taxonomy" id="443218"/>
    <lineage>
        <taxon>Bacteria</taxon>
        <taxon>Bacillati</taxon>
        <taxon>Actinomycetota</taxon>
        <taxon>Actinomycetes</taxon>
        <taxon>Mycobacteriales</taxon>
        <taxon>Hoyosellaceae</taxon>
        <taxon>Hoyosella</taxon>
    </lineage>
</organism>
<evidence type="ECO:0000256" key="10">
    <source>
        <dbReference type="HAMAP-Rule" id="MF_01486"/>
    </source>
</evidence>
<dbReference type="GO" id="GO:0008854">
    <property type="term" value="F:exodeoxyribonuclease V activity"/>
    <property type="evidence" value="ECO:0007669"/>
    <property type="project" value="InterPro"/>
</dbReference>
<keyword evidence="7 10" id="KW-0067">ATP-binding</keyword>
<dbReference type="RefSeq" id="WP_013807758.1">
    <property type="nucleotide sequence ID" value="NC_015564.1"/>
</dbReference>
<evidence type="ECO:0000256" key="1">
    <source>
        <dbReference type="ARBA" id="ARBA00022722"/>
    </source>
</evidence>
<dbReference type="Gene3D" id="1.10.10.160">
    <property type="match status" value="1"/>
</dbReference>
<evidence type="ECO:0000313" key="13">
    <source>
        <dbReference type="Proteomes" id="UP000009235"/>
    </source>
</evidence>
<dbReference type="KEGG" id="asd:AS9A_2962"/>
<keyword evidence="8 10" id="KW-0238">DNA-binding</keyword>
<dbReference type="Gene3D" id="3.40.50.300">
    <property type="entry name" value="P-loop containing nucleotide triphosphate hydrolases"/>
    <property type="match status" value="2"/>
</dbReference>
<dbReference type="STRING" id="443218.AS9A_2962"/>
<keyword evidence="6 10" id="KW-0269">Exonuclease</keyword>
<name>F6EKS9_HOYSD</name>
<dbReference type="SUPFAM" id="SSF52540">
    <property type="entry name" value="P-loop containing nucleoside triphosphate hydrolases"/>
    <property type="match status" value="2"/>
</dbReference>
<dbReference type="EMBL" id="CP002786">
    <property type="protein sequence ID" value="AEF41409.1"/>
    <property type="molecule type" value="Genomic_DNA"/>
</dbReference>
<dbReference type="HOGENOM" id="CLU_007513_1_0_11"/>
<dbReference type="InterPro" id="IPR006697">
    <property type="entry name" value="RecC"/>
</dbReference>
<dbReference type="Pfam" id="PF17946">
    <property type="entry name" value="RecC_C"/>
    <property type="match status" value="1"/>
</dbReference>
<dbReference type="AlphaFoldDB" id="F6EKS9"/>
<dbReference type="InterPro" id="IPR013986">
    <property type="entry name" value="DExx_box_DNA_helicase_dom_sf"/>
</dbReference>